<evidence type="ECO:0000259" key="6">
    <source>
        <dbReference type="PROSITE" id="PS51733"/>
    </source>
</evidence>
<dbReference type="GO" id="GO:0016874">
    <property type="term" value="F:ligase activity"/>
    <property type="evidence" value="ECO:0007669"/>
    <property type="project" value="UniProtKB-KW"/>
</dbReference>
<comment type="caution">
    <text evidence="7">The sequence shown here is derived from an EMBL/GenBank/DDBJ whole genome shotgun (WGS) entry which is preliminary data.</text>
</comment>
<evidence type="ECO:0000256" key="1">
    <source>
        <dbReference type="ARBA" id="ARBA00022598"/>
    </source>
</evidence>
<dbReference type="PROSITE" id="PS51733">
    <property type="entry name" value="BPL_LPL_CATALYTIC"/>
    <property type="match status" value="1"/>
</dbReference>
<proteinExistence type="predicted"/>
<reference evidence="8" key="1">
    <citation type="journal article" date="2019" name="Int. J. Syst. Evol. Microbiol.">
        <title>The Global Catalogue of Microorganisms (GCM) 10K type strain sequencing project: providing services to taxonomists for standard genome sequencing and annotation.</title>
        <authorList>
            <consortium name="The Broad Institute Genomics Platform"/>
            <consortium name="The Broad Institute Genome Sequencing Center for Infectious Disease"/>
            <person name="Wu L."/>
            <person name="Ma J."/>
        </authorList>
    </citation>
    <scope>NUCLEOTIDE SEQUENCE [LARGE SCALE GENOMIC DNA]</scope>
    <source>
        <strain evidence="8">JCM 14234</strain>
    </source>
</reference>
<dbReference type="Pfam" id="PF03099">
    <property type="entry name" value="BPL_LplA_LipB"/>
    <property type="match status" value="1"/>
</dbReference>
<evidence type="ECO:0000256" key="4">
    <source>
        <dbReference type="ARBA" id="ARBA00023267"/>
    </source>
</evidence>
<evidence type="ECO:0000313" key="8">
    <source>
        <dbReference type="Proteomes" id="UP001501035"/>
    </source>
</evidence>
<keyword evidence="1 7" id="KW-0436">Ligase</keyword>
<evidence type="ECO:0000256" key="2">
    <source>
        <dbReference type="ARBA" id="ARBA00022741"/>
    </source>
</evidence>
<evidence type="ECO:0000313" key="7">
    <source>
        <dbReference type="EMBL" id="GAA3048330.1"/>
    </source>
</evidence>
<keyword evidence="3" id="KW-0067">ATP-binding</keyword>
<dbReference type="InterPro" id="IPR004143">
    <property type="entry name" value="BPL_LPL_catalytic"/>
</dbReference>
<dbReference type="Gene3D" id="3.30.930.10">
    <property type="entry name" value="Bira Bifunctional Protein, Domain 2"/>
    <property type="match status" value="1"/>
</dbReference>
<dbReference type="InterPro" id="IPR003142">
    <property type="entry name" value="BPL_C"/>
</dbReference>
<dbReference type="PANTHER" id="PTHR12835:SF5">
    <property type="entry name" value="BIOTIN--PROTEIN LIGASE"/>
    <property type="match status" value="1"/>
</dbReference>
<gene>
    <name evidence="7" type="ORF">GCM10010528_29420</name>
</gene>
<dbReference type="InterPro" id="IPR008988">
    <property type="entry name" value="Transcriptional_repressor_C"/>
</dbReference>
<dbReference type="Gene3D" id="2.30.30.100">
    <property type="match status" value="1"/>
</dbReference>
<dbReference type="NCBIfam" id="TIGR00121">
    <property type="entry name" value="birA_ligase"/>
    <property type="match status" value="1"/>
</dbReference>
<dbReference type="Pfam" id="PF02237">
    <property type="entry name" value="BPL_C"/>
    <property type="match status" value="1"/>
</dbReference>
<organism evidence="7 8">
    <name type="scientific">Gordonia defluvii</name>
    <dbReference type="NCBI Taxonomy" id="283718"/>
    <lineage>
        <taxon>Bacteria</taxon>
        <taxon>Bacillati</taxon>
        <taxon>Actinomycetota</taxon>
        <taxon>Actinomycetes</taxon>
        <taxon>Mycobacteriales</taxon>
        <taxon>Gordoniaceae</taxon>
        <taxon>Gordonia</taxon>
    </lineage>
</organism>
<dbReference type="SUPFAM" id="SSF55681">
    <property type="entry name" value="Class II aaRS and biotin synthetases"/>
    <property type="match status" value="1"/>
</dbReference>
<dbReference type="EMBL" id="BAAAVS010000059">
    <property type="protein sequence ID" value="GAA3048330.1"/>
    <property type="molecule type" value="Genomic_DNA"/>
</dbReference>
<dbReference type="InterPro" id="IPR004408">
    <property type="entry name" value="Biotin_CoA_COase_ligase"/>
</dbReference>
<accession>A0ABP6LQH0</accession>
<name>A0ABP6LQH0_9ACTN</name>
<dbReference type="SUPFAM" id="SSF50037">
    <property type="entry name" value="C-terminal domain of transcriptional repressors"/>
    <property type="match status" value="1"/>
</dbReference>
<dbReference type="InterPro" id="IPR045864">
    <property type="entry name" value="aa-tRNA-synth_II/BPL/LPL"/>
</dbReference>
<evidence type="ECO:0000256" key="5">
    <source>
        <dbReference type="ARBA" id="ARBA00024227"/>
    </source>
</evidence>
<protein>
    <recommendedName>
        <fullName evidence="5">biotin--[biotin carboxyl-carrier protein] ligase</fullName>
        <ecNumber evidence="5">6.3.4.15</ecNumber>
    </recommendedName>
</protein>
<sequence length="266" mass="27873">MSGLIDHLAGTRWRQVDVVESTGSTNADLAVAASIEDIDGRVLVARHQTAGRGRHDRTWTTGPSGALTFSVGVRVGAATSAMGWLSLLAGVAVADALARTTMFDAVPGVKWPNDVLIGERKVAGVLSEYSTRVLAGGSGRDGQAVIGIGVNTSMTPDQLPVPEATSVFVETGRAIDDDELAVDILRELDVELAMWPSRLDELAQEYRSKCVTLGQRVRLVLPGDNELIGTAVDVDAQGRLLVTADGGSTTAVAAGDVTHLRAHPQS</sequence>
<feature type="domain" description="BPL/LPL catalytic" evidence="6">
    <location>
        <begin position="2"/>
        <end position="196"/>
    </location>
</feature>
<dbReference type="PANTHER" id="PTHR12835">
    <property type="entry name" value="BIOTIN PROTEIN LIGASE"/>
    <property type="match status" value="1"/>
</dbReference>
<dbReference type="RefSeq" id="WP_290705881.1">
    <property type="nucleotide sequence ID" value="NZ_BAAAVS010000059.1"/>
</dbReference>
<evidence type="ECO:0000256" key="3">
    <source>
        <dbReference type="ARBA" id="ARBA00022840"/>
    </source>
</evidence>
<keyword evidence="4" id="KW-0092">Biotin</keyword>
<dbReference type="EC" id="6.3.4.15" evidence="5"/>
<keyword evidence="8" id="KW-1185">Reference proteome</keyword>
<keyword evidence="2" id="KW-0547">Nucleotide-binding</keyword>
<dbReference type="CDD" id="cd16442">
    <property type="entry name" value="BPL"/>
    <property type="match status" value="1"/>
</dbReference>
<dbReference type="Proteomes" id="UP001501035">
    <property type="component" value="Unassembled WGS sequence"/>
</dbReference>